<sequence>MTSSRVRLSLLATALAAAATLAPGAPAAATTWQVPGSASITVVGHGNGHGHGLSQYGAQRAATKGLGYRQILRYYYPGTSSGKAGGAIKVLLTADTSRDLVVAARPGLTARSVAGGRSLDLAKARPKARLWRITPLAGKRSAIDFKTGSWRRLTVVKGDAELSAGGRPLRLFVPGGSHAYRGALRSASPRSGTSLDRDTVNVVGLDAYLKGVVAREVPSYWHPQALRAQAVAARTYAAFDRATTNRGHYDLCDTDACQVYGGFTDEVASTSAAVDATRGQVQTKAGKAIFAQFNASSGGWTSAGAFSYLPAKVDKYDAFPGNDFHDWTVPTSDARIEAQWPEIGDLTSIETSDRDGHGAWGGRVGTVTLTGTDGSVDVTGDDFRFLLGLYSTWFTIRVS</sequence>
<protein>
    <submittedName>
        <fullName evidence="3">SpoIID/LytB domain protein</fullName>
    </submittedName>
</protein>
<dbReference type="AlphaFoldDB" id="A0A1I3CG83"/>
<reference evidence="3 4" key="1">
    <citation type="submission" date="2016-10" db="EMBL/GenBank/DDBJ databases">
        <authorList>
            <person name="de Groot N.N."/>
        </authorList>
    </citation>
    <scope>NUCLEOTIDE SEQUENCE [LARGE SCALE GENOMIC DNA]</scope>
    <source>
        <strain evidence="3 4">CGMCC 1.11156</strain>
    </source>
</reference>
<evidence type="ECO:0000259" key="2">
    <source>
        <dbReference type="Pfam" id="PF08486"/>
    </source>
</evidence>
<feature type="signal peptide" evidence="1">
    <location>
        <begin position="1"/>
        <end position="27"/>
    </location>
</feature>
<dbReference type="STRING" id="1005945.SAMN05216561_10244"/>
<feature type="domain" description="Sporulation stage II protein D amidase enhancer LytB N-terminal" evidence="2">
    <location>
        <begin position="198"/>
        <end position="281"/>
    </location>
</feature>
<dbReference type="PANTHER" id="PTHR30032:SF4">
    <property type="entry name" value="AMIDASE ENHANCER"/>
    <property type="match status" value="1"/>
</dbReference>
<evidence type="ECO:0000313" key="3">
    <source>
        <dbReference type="EMBL" id="SFH73393.1"/>
    </source>
</evidence>
<gene>
    <name evidence="3" type="ORF">SAMN05216561_10244</name>
</gene>
<keyword evidence="1" id="KW-0732">Signal</keyword>
<accession>A0A1I3CG83</accession>
<dbReference type="InterPro" id="IPR013486">
    <property type="entry name" value="SpoIID/LytB"/>
</dbReference>
<keyword evidence="4" id="KW-1185">Reference proteome</keyword>
<evidence type="ECO:0000256" key="1">
    <source>
        <dbReference type="SAM" id="SignalP"/>
    </source>
</evidence>
<organism evidence="3 4">
    <name type="scientific">Nocardioides psychrotolerans</name>
    <dbReference type="NCBI Taxonomy" id="1005945"/>
    <lineage>
        <taxon>Bacteria</taxon>
        <taxon>Bacillati</taxon>
        <taxon>Actinomycetota</taxon>
        <taxon>Actinomycetes</taxon>
        <taxon>Propionibacteriales</taxon>
        <taxon>Nocardioidaceae</taxon>
        <taxon>Nocardioides</taxon>
    </lineage>
</organism>
<proteinExistence type="predicted"/>
<dbReference type="Pfam" id="PF08486">
    <property type="entry name" value="SpoIID"/>
    <property type="match status" value="1"/>
</dbReference>
<dbReference type="GO" id="GO:0030435">
    <property type="term" value="P:sporulation resulting in formation of a cellular spore"/>
    <property type="evidence" value="ECO:0007669"/>
    <property type="project" value="InterPro"/>
</dbReference>
<dbReference type="InterPro" id="IPR051922">
    <property type="entry name" value="Bact_Sporulation_Assoc"/>
</dbReference>
<dbReference type="PANTHER" id="PTHR30032">
    <property type="entry name" value="N-ACETYLMURAMOYL-L-ALANINE AMIDASE-RELATED"/>
    <property type="match status" value="1"/>
</dbReference>
<dbReference type="EMBL" id="FOQG01000002">
    <property type="protein sequence ID" value="SFH73393.1"/>
    <property type="molecule type" value="Genomic_DNA"/>
</dbReference>
<feature type="chain" id="PRO_5038511927" evidence="1">
    <location>
        <begin position="28"/>
        <end position="399"/>
    </location>
</feature>
<dbReference type="Proteomes" id="UP000198649">
    <property type="component" value="Unassembled WGS sequence"/>
</dbReference>
<dbReference type="GO" id="GO:0030288">
    <property type="term" value="C:outer membrane-bounded periplasmic space"/>
    <property type="evidence" value="ECO:0007669"/>
    <property type="project" value="TreeGrafter"/>
</dbReference>
<name>A0A1I3CG83_9ACTN</name>
<dbReference type="NCBIfam" id="TIGR02669">
    <property type="entry name" value="SpoIID_LytB"/>
    <property type="match status" value="1"/>
</dbReference>
<dbReference type="RefSeq" id="WP_170259265.1">
    <property type="nucleotide sequence ID" value="NZ_BKAF01000028.1"/>
</dbReference>
<dbReference type="InterPro" id="IPR013693">
    <property type="entry name" value="SpoIID/LytB_N"/>
</dbReference>
<evidence type="ECO:0000313" key="4">
    <source>
        <dbReference type="Proteomes" id="UP000198649"/>
    </source>
</evidence>